<keyword evidence="3" id="KW-1185">Reference proteome</keyword>
<proteinExistence type="predicted"/>
<organism evidence="2 3">
    <name type="scientific">Anaeramoeba ignava</name>
    <name type="common">Anaerobic marine amoeba</name>
    <dbReference type="NCBI Taxonomy" id="1746090"/>
    <lineage>
        <taxon>Eukaryota</taxon>
        <taxon>Metamonada</taxon>
        <taxon>Anaeramoebidae</taxon>
        <taxon>Anaeramoeba</taxon>
    </lineage>
</organism>
<dbReference type="AlphaFoldDB" id="A0A9Q0LC99"/>
<name>A0A9Q0LC99_ANAIG</name>
<dbReference type="EMBL" id="JAPDFW010000097">
    <property type="protein sequence ID" value="KAJ5070237.1"/>
    <property type="molecule type" value="Genomic_DNA"/>
</dbReference>
<keyword evidence="1" id="KW-0175">Coiled coil</keyword>
<protein>
    <submittedName>
        <fullName evidence="2">Uncharacterized protein</fullName>
    </submittedName>
</protein>
<comment type="caution">
    <text evidence="2">The sequence shown here is derived from an EMBL/GenBank/DDBJ whole genome shotgun (WGS) entry which is preliminary data.</text>
</comment>
<evidence type="ECO:0000313" key="2">
    <source>
        <dbReference type="EMBL" id="KAJ5070237.1"/>
    </source>
</evidence>
<dbReference type="Proteomes" id="UP001149090">
    <property type="component" value="Unassembled WGS sequence"/>
</dbReference>
<feature type="coiled-coil region" evidence="1">
    <location>
        <begin position="161"/>
        <end position="191"/>
    </location>
</feature>
<evidence type="ECO:0000313" key="3">
    <source>
        <dbReference type="Proteomes" id="UP001149090"/>
    </source>
</evidence>
<accession>A0A9Q0LC99</accession>
<evidence type="ECO:0000256" key="1">
    <source>
        <dbReference type="SAM" id="Coils"/>
    </source>
</evidence>
<gene>
    <name evidence="2" type="ORF">M0811_11084</name>
</gene>
<dbReference type="Gene3D" id="3.30.450.20">
    <property type="entry name" value="PAS domain"/>
    <property type="match status" value="1"/>
</dbReference>
<dbReference type="InterPro" id="IPR000014">
    <property type="entry name" value="PAS"/>
</dbReference>
<dbReference type="CDD" id="cd00130">
    <property type="entry name" value="PAS"/>
    <property type="match status" value="1"/>
</dbReference>
<reference evidence="2" key="1">
    <citation type="submission" date="2022-10" db="EMBL/GenBank/DDBJ databases">
        <title>Novel sulphate-reducing endosymbionts in the free-living metamonad Anaeramoeba.</title>
        <authorList>
            <person name="Jerlstrom-Hultqvist J."/>
            <person name="Cepicka I."/>
            <person name="Gallot-Lavallee L."/>
            <person name="Salas-Leiva D."/>
            <person name="Curtis B.A."/>
            <person name="Zahonova K."/>
            <person name="Pipaliya S."/>
            <person name="Dacks J."/>
            <person name="Roger A.J."/>
        </authorList>
    </citation>
    <scope>NUCLEOTIDE SEQUENCE</scope>
    <source>
        <strain evidence="2">BMAN</strain>
    </source>
</reference>
<sequence>MGNAKPGKVIKRTQIKNYLKSIRDAPEPIILVDENDFCIETNDLYAKMLGLTNRFDLLNKQMDPNFSPEFQPQFNLSSREAAEQEIHKCLRSPNGRHDHFWLHKDIDGNEVWIHSYLTLIYIKGKPALQCITRRIPNPMKDEIQESPLDQNLYSIDPEFIQHHEENEIQNEKEKEKRIEKEIERYEKSRKKNNTFTFENSFSNLEDFSKKDDDFYEQLSKSSTQFENEFVDFESRSTSISDRSFNFLTSLTIEEDNELLFSQVLDEIKTGISSFQNPKLETYLTPKLNQLFQIFKNDVNQRNKKIGELISKQQQNQDKLQSHYLDLEDSFKENLNFIQKQNF</sequence>
<dbReference type="InterPro" id="IPR035965">
    <property type="entry name" value="PAS-like_dom_sf"/>
</dbReference>
<dbReference type="SUPFAM" id="SSF55785">
    <property type="entry name" value="PYP-like sensor domain (PAS domain)"/>
    <property type="match status" value="1"/>
</dbReference>